<evidence type="ECO:0000259" key="9">
    <source>
        <dbReference type="Pfam" id="PF00137"/>
    </source>
</evidence>
<protein>
    <submittedName>
        <fullName evidence="10">Permease</fullName>
    </submittedName>
</protein>
<dbReference type="GO" id="GO:0046961">
    <property type="term" value="F:proton-transporting ATPase activity, rotational mechanism"/>
    <property type="evidence" value="ECO:0007669"/>
    <property type="project" value="InterPro"/>
</dbReference>
<dbReference type="PANTHER" id="PTHR10263">
    <property type="entry name" value="V-TYPE PROTON ATPASE PROTEOLIPID SUBUNIT"/>
    <property type="match status" value="1"/>
</dbReference>
<keyword evidence="5 8" id="KW-1133">Transmembrane helix</keyword>
<dbReference type="Proteomes" id="UP000177579">
    <property type="component" value="Unassembled WGS sequence"/>
</dbReference>
<feature type="domain" description="V-ATPase proteolipid subunit C-like" evidence="9">
    <location>
        <begin position="10"/>
        <end position="67"/>
    </location>
</feature>
<evidence type="ECO:0000256" key="8">
    <source>
        <dbReference type="RuleBase" id="RU363060"/>
    </source>
</evidence>
<keyword evidence="7 8" id="KW-0472">Membrane</keyword>
<dbReference type="CDD" id="cd18180">
    <property type="entry name" value="ATP-synt_Vo_Ao_c_NTPK_rpt2"/>
    <property type="match status" value="1"/>
</dbReference>
<evidence type="ECO:0000256" key="5">
    <source>
        <dbReference type="ARBA" id="ARBA00022989"/>
    </source>
</evidence>
<evidence type="ECO:0000313" key="10">
    <source>
        <dbReference type="EMBL" id="OGF41939.1"/>
    </source>
</evidence>
<comment type="caution">
    <text evidence="10">The sequence shown here is derived from an EMBL/GenBank/DDBJ whole genome shotgun (WGS) entry which is preliminary data.</text>
</comment>
<dbReference type="SUPFAM" id="SSF81333">
    <property type="entry name" value="F1F0 ATP synthase subunit C"/>
    <property type="match status" value="2"/>
</dbReference>
<keyword evidence="4 8" id="KW-0812">Transmembrane</keyword>
<reference evidence="10 11" key="1">
    <citation type="journal article" date="2016" name="Nat. Commun.">
        <title>Thousands of microbial genomes shed light on interconnected biogeochemical processes in an aquifer system.</title>
        <authorList>
            <person name="Anantharaman K."/>
            <person name="Brown C.T."/>
            <person name="Hug L.A."/>
            <person name="Sharon I."/>
            <person name="Castelle C.J."/>
            <person name="Probst A.J."/>
            <person name="Thomas B.C."/>
            <person name="Singh A."/>
            <person name="Wilkins M.J."/>
            <person name="Karaoz U."/>
            <person name="Brodie E.L."/>
            <person name="Williams K.H."/>
            <person name="Hubbard S.S."/>
            <person name="Banfield J.F."/>
        </authorList>
    </citation>
    <scope>NUCLEOTIDE SEQUENCE [LARGE SCALE GENOMIC DNA]</scope>
</reference>
<evidence type="ECO:0000256" key="2">
    <source>
        <dbReference type="ARBA" id="ARBA00007296"/>
    </source>
</evidence>
<comment type="subcellular location">
    <subcellularLocation>
        <location evidence="1">Membrane</location>
        <topology evidence="1">Multi-pass membrane protein</topology>
    </subcellularLocation>
</comment>
<sequence length="156" mass="15866">MLGLAIAISGAALAVILSGIGSAHGIGTAGQAAAGVISEDPEKFGKTLLLQALPGTQGIYGLLTAILVMTKVGLLGSVIMIDINVGWQIFFACTPIAFTGFFSGIFQGKVCASGCYLLAKRPDQVGKGVIYAAMVETYAVFGLLTSLLILNGINVG</sequence>
<feature type="transmembrane region" description="Helical" evidence="8">
    <location>
        <begin position="88"/>
        <end position="108"/>
    </location>
</feature>
<evidence type="ECO:0000256" key="3">
    <source>
        <dbReference type="ARBA" id="ARBA00022448"/>
    </source>
</evidence>
<accession>A0A1F5TSX2</accession>
<keyword evidence="6 8" id="KW-0406">Ion transport</keyword>
<evidence type="ECO:0000256" key="7">
    <source>
        <dbReference type="ARBA" id="ARBA00023136"/>
    </source>
</evidence>
<evidence type="ECO:0000313" key="11">
    <source>
        <dbReference type="Proteomes" id="UP000177579"/>
    </source>
</evidence>
<dbReference type="AlphaFoldDB" id="A0A1F5TSX2"/>
<keyword evidence="3 8" id="KW-0813">Transport</keyword>
<feature type="transmembrane region" description="Helical" evidence="8">
    <location>
        <begin position="58"/>
        <end position="81"/>
    </location>
</feature>
<dbReference type="InterPro" id="IPR000245">
    <property type="entry name" value="ATPase_proteolipid_csu"/>
</dbReference>
<evidence type="ECO:0000256" key="4">
    <source>
        <dbReference type="ARBA" id="ARBA00022692"/>
    </source>
</evidence>
<dbReference type="Pfam" id="PF00137">
    <property type="entry name" value="ATP-synt_C"/>
    <property type="match status" value="2"/>
</dbReference>
<dbReference type="FunFam" id="1.20.120.610:FF:000005">
    <property type="entry name" value="V-type sodium ATPase subunit K"/>
    <property type="match status" value="1"/>
</dbReference>
<dbReference type="InterPro" id="IPR035921">
    <property type="entry name" value="F/V-ATP_Csub_sf"/>
</dbReference>
<proteinExistence type="inferred from homology"/>
<name>A0A1F5TSX2_9BACT</name>
<gene>
    <name evidence="10" type="ORF">A2531_04890</name>
</gene>
<dbReference type="GO" id="GO:0033179">
    <property type="term" value="C:proton-transporting V-type ATPase, V0 domain"/>
    <property type="evidence" value="ECO:0007669"/>
    <property type="project" value="InterPro"/>
</dbReference>
<feature type="transmembrane region" description="Helical" evidence="8">
    <location>
        <begin position="128"/>
        <end position="150"/>
    </location>
</feature>
<comment type="similarity">
    <text evidence="2 8">Belongs to the V-ATPase proteolipid subunit family.</text>
</comment>
<dbReference type="CDD" id="cd18179">
    <property type="entry name" value="ATP-synt_Vo_Ao_c_NTPK_rpt1"/>
    <property type="match status" value="1"/>
</dbReference>
<evidence type="ECO:0000256" key="1">
    <source>
        <dbReference type="ARBA" id="ARBA00004141"/>
    </source>
</evidence>
<dbReference type="EMBL" id="MFGO01000001">
    <property type="protein sequence ID" value="OGF41939.1"/>
    <property type="molecule type" value="Genomic_DNA"/>
</dbReference>
<feature type="domain" description="V-ATPase proteolipid subunit C-like" evidence="9">
    <location>
        <begin position="91"/>
        <end position="149"/>
    </location>
</feature>
<organism evidence="10 11">
    <name type="scientific">Candidatus Falkowbacteria bacterium RIFOXYD2_FULL_34_120</name>
    <dbReference type="NCBI Taxonomy" id="1798007"/>
    <lineage>
        <taxon>Bacteria</taxon>
        <taxon>Candidatus Falkowiibacteriota</taxon>
    </lineage>
</organism>
<dbReference type="InterPro" id="IPR002379">
    <property type="entry name" value="ATPase_proteolipid_c-like_dom"/>
</dbReference>
<dbReference type="Gene3D" id="1.20.120.610">
    <property type="entry name" value="lithium bound rotor ring of v- atpase"/>
    <property type="match status" value="1"/>
</dbReference>
<evidence type="ECO:0000256" key="6">
    <source>
        <dbReference type="ARBA" id="ARBA00023065"/>
    </source>
</evidence>
<dbReference type="NCBIfam" id="NF005124">
    <property type="entry name" value="PRK06558.1"/>
    <property type="match status" value="1"/>
</dbReference>
<dbReference type="PRINTS" id="PR00122">
    <property type="entry name" value="VACATPASE"/>
</dbReference>